<dbReference type="AlphaFoldDB" id="A0A2N6KEU8"/>
<dbReference type="Proteomes" id="UP000235025">
    <property type="component" value="Unassembled WGS sequence"/>
</dbReference>
<reference evidence="1 2" key="1">
    <citation type="submission" date="2017-07" db="EMBL/GenBank/DDBJ databases">
        <title>Genomes of Fischerella (Mastigocladus) sp. strains.</title>
        <authorList>
            <person name="Miller S.R."/>
        </authorList>
    </citation>
    <scope>NUCLEOTIDE SEQUENCE [LARGE SCALE GENOMIC DNA]</scope>
    <source>
        <strain evidence="1 2">CCMEE 5268</strain>
    </source>
</reference>
<evidence type="ECO:0000313" key="1">
    <source>
        <dbReference type="EMBL" id="PLZ97589.1"/>
    </source>
</evidence>
<sequence length="65" mass="7575">MIGEVIKVALFFAMSDRERKNVRFIKNMQLHNISRQTRVIANYTGCELERAMSYPKKMIGEAILL</sequence>
<comment type="caution">
    <text evidence="1">The sequence shown here is derived from an EMBL/GenBank/DDBJ whole genome shotgun (WGS) entry which is preliminary data.</text>
</comment>
<name>A0A2N6KEU8_9CYAN</name>
<accession>A0A2N6KEU8</accession>
<proteinExistence type="predicted"/>
<gene>
    <name evidence="1" type="ORF">CEN50_14490</name>
</gene>
<evidence type="ECO:0000313" key="2">
    <source>
        <dbReference type="Proteomes" id="UP000235025"/>
    </source>
</evidence>
<protein>
    <submittedName>
        <fullName evidence="1">Uncharacterized protein</fullName>
    </submittedName>
</protein>
<dbReference type="EMBL" id="NMQA01000166">
    <property type="protein sequence ID" value="PLZ97589.1"/>
    <property type="molecule type" value="Genomic_DNA"/>
</dbReference>
<organism evidence="1 2">
    <name type="scientific">Fischerella thermalis CCMEE 5268</name>
    <dbReference type="NCBI Taxonomy" id="2019662"/>
    <lineage>
        <taxon>Bacteria</taxon>
        <taxon>Bacillati</taxon>
        <taxon>Cyanobacteriota</taxon>
        <taxon>Cyanophyceae</taxon>
        <taxon>Nostocales</taxon>
        <taxon>Hapalosiphonaceae</taxon>
        <taxon>Fischerella</taxon>
    </lineage>
</organism>